<dbReference type="Gene3D" id="3.30.1200.10">
    <property type="entry name" value="YggU-like"/>
    <property type="match status" value="1"/>
</dbReference>
<dbReference type="InterPro" id="IPR003746">
    <property type="entry name" value="DUF167"/>
</dbReference>
<dbReference type="FunCoup" id="A0A1Q6DTB1">
    <property type="interactions" value="4"/>
</dbReference>
<evidence type="ECO:0000313" key="4">
    <source>
        <dbReference type="Proteomes" id="UP000185744"/>
    </source>
</evidence>
<keyword evidence="4" id="KW-1185">Reference proteome</keyword>
<protein>
    <recommendedName>
        <fullName evidence="2">UPF0235 protein BTN85_0067</fullName>
    </recommendedName>
</protein>
<dbReference type="HAMAP" id="MF_00634">
    <property type="entry name" value="UPF0235"/>
    <property type="match status" value="1"/>
</dbReference>
<evidence type="ECO:0000256" key="1">
    <source>
        <dbReference type="ARBA" id="ARBA00010364"/>
    </source>
</evidence>
<dbReference type="PANTHER" id="PTHR13420">
    <property type="entry name" value="UPF0235 PROTEIN C15ORF40"/>
    <property type="match status" value="1"/>
</dbReference>
<dbReference type="NCBIfam" id="TIGR00251">
    <property type="entry name" value="DUF167 family protein"/>
    <property type="match status" value="1"/>
</dbReference>
<dbReference type="InParanoid" id="A0A1Q6DTB1"/>
<dbReference type="Pfam" id="PF02594">
    <property type="entry name" value="DUF167"/>
    <property type="match status" value="1"/>
</dbReference>
<evidence type="ECO:0000313" key="3">
    <source>
        <dbReference type="EMBL" id="OKY77599.1"/>
    </source>
</evidence>
<sequence>MKKAINSKGNLTIIDIKVNPGTQENKIKEYNKWREQIKINIKEQATKNKANRELKEYLSDILSIPSKSINIKKGKTSPQKVVEVSGLTEDKVLKKLKKAKQN</sequence>
<dbReference type="SUPFAM" id="SSF69786">
    <property type="entry name" value="YggU-like"/>
    <property type="match status" value="1"/>
</dbReference>
<evidence type="ECO:0000256" key="2">
    <source>
        <dbReference type="HAMAP-Rule" id="MF_00634"/>
    </source>
</evidence>
<comment type="caution">
    <text evidence="3">The sequence shown here is derived from an EMBL/GenBank/DDBJ whole genome shotgun (WGS) entry which is preliminary data.</text>
</comment>
<organism evidence="3 4">
    <name type="scientific">Methanohalarchaeum thermophilum</name>
    <dbReference type="NCBI Taxonomy" id="1903181"/>
    <lineage>
        <taxon>Archaea</taxon>
        <taxon>Methanobacteriati</taxon>
        <taxon>Methanobacteriota</taxon>
        <taxon>Methanonatronarchaeia</taxon>
        <taxon>Methanonatronarchaeales</taxon>
        <taxon>Methanonatronarchaeaceae</taxon>
        <taxon>Candidatus Methanohalarchaeum</taxon>
    </lineage>
</organism>
<dbReference type="PANTHER" id="PTHR13420:SF7">
    <property type="entry name" value="UPF0235 PROTEIN C15ORF40"/>
    <property type="match status" value="1"/>
</dbReference>
<gene>
    <name evidence="3" type="ORF">BTN85_0067</name>
</gene>
<proteinExistence type="inferred from homology"/>
<dbReference type="Proteomes" id="UP000185744">
    <property type="component" value="Unassembled WGS sequence"/>
</dbReference>
<accession>A0A1Q6DTB1</accession>
<dbReference type="STRING" id="1903181.BTN85_0067"/>
<reference evidence="3" key="1">
    <citation type="submission" date="2016-12" db="EMBL/GenBank/DDBJ databases">
        <title>Discovery of methanogenic haloarchaea.</title>
        <authorList>
            <person name="Sorokin D.Y."/>
            <person name="Makarova K.S."/>
            <person name="Abbas B."/>
            <person name="Ferrer M."/>
            <person name="Golyshin P.N."/>
        </authorList>
    </citation>
    <scope>NUCLEOTIDE SEQUENCE [LARGE SCALE GENOMIC DNA]</scope>
    <source>
        <strain evidence="3">HMET1</strain>
    </source>
</reference>
<dbReference type="GO" id="GO:0005737">
    <property type="term" value="C:cytoplasm"/>
    <property type="evidence" value="ECO:0007669"/>
    <property type="project" value="TreeGrafter"/>
</dbReference>
<dbReference type="SMART" id="SM01152">
    <property type="entry name" value="DUF167"/>
    <property type="match status" value="1"/>
</dbReference>
<comment type="similarity">
    <text evidence="1 2">Belongs to the UPF0235 family.</text>
</comment>
<dbReference type="EMBL" id="MSDW01000001">
    <property type="protein sequence ID" value="OKY77599.1"/>
    <property type="molecule type" value="Genomic_DNA"/>
</dbReference>
<dbReference type="InterPro" id="IPR036591">
    <property type="entry name" value="YggU-like_sf"/>
</dbReference>
<name>A0A1Q6DTB1_METT1</name>
<dbReference type="AlphaFoldDB" id="A0A1Q6DTB1"/>